<gene>
    <name evidence="4" type="ORF">Tci_827850</name>
</gene>
<feature type="region of interest" description="Disordered" evidence="2">
    <location>
        <begin position="1"/>
        <end position="44"/>
    </location>
</feature>
<organism evidence="4">
    <name type="scientific">Tanacetum cinerariifolium</name>
    <name type="common">Dalmatian daisy</name>
    <name type="synonym">Chrysanthemum cinerariifolium</name>
    <dbReference type="NCBI Taxonomy" id="118510"/>
    <lineage>
        <taxon>Eukaryota</taxon>
        <taxon>Viridiplantae</taxon>
        <taxon>Streptophyta</taxon>
        <taxon>Embryophyta</taxon>
        <taxon>Tracheophyta</taxon>
        <taxon>Spermatophyta</taxon>
        <taxon>Magnoliopsida</taxon>
        <taxon>eudicotyledons</taxon>
        <taxon>Gunneridae</taxon>
        <taxon>Pentapetalae</taxon>
        <taxon>asterids</taxon>
        <taxon>campanulids</taxon>
        <taxon>Asterales</taxon>
        <taxon>Asteraceae</taxon>
        <taxon>Asteroideae</taxon>
        <taxon>Anthemideae</taxon>
        <taxon>Anthemidinae</taxon>
        <taxon>Tanacetum</taxon>
    </lineage>
</organism>
<dbReference type="InterPro" id="IPR001878">
    <property type="entry name" value="Znf_CCHC"/>
</dbReference>
<feature type="region of interest" description="Disordered" evidence="2">
    <location>
        <begin position="146"/>
        <end position="166"/>
    </location>
</feature>
<feature type="compositionally biased region" description="Basic and acidic residues" evidence="2">
    <location>
        <begin position="146"/>
        <end position="165"/>
    </location>
</feature>
<accession>A0A699PXW0</accession>
<dbReference type="GO" id="GO:0003676">
    <property type="term" value="F:nucleic acid binding"/>
    <property type="evidence" value="ECO:0007669"/>
    <property type="project" value="InterPro"/>
</dbReference>
<evidence type="ECO:0000256" key="2">
    <source>
        <dbReference type="SAM" id="MobiDB-lite"/>
    </source>
</evidence>
<keyword evidence="1" id="KW-0863">Zinc-finger</keyword>
<dbReference type="Pfam" id="PF00098">
    <property type="entry name" value="zf-CCHC"/>
    <property type="match status" value="1"/>
</dbReference>
<dbReference type="InterPro" id="IPR036875">
    <property type="entry name" value="Znf_CCHC_sf"/>
</dbReference>
<feature type="compositionally biased region" description="Basic and acidic residues" evidence="2">
    <location>
        <begin position="12"/>
        <end position="44"/>
    </location>
</feature>
<dbReference type="AlphaFoldDB" id="A0A699PXW0"/>
<evidence type="ECO:0000256" key="1">
    <source>
        <dbReference type="PROSITE-ProRule" id="PRU00047"/>
    </source>
</evidence>
<evidence type="ECO:0000313" key="4">
    <source>
        <dbReference type="EMBL" id="GFC55880.1"/>
    </source>
</evidence>
<keyword evidence="1" id="KW-0862">Zinc</keyword>
<evidence type="ECO:0000259" key="3">
    <source>
        <dbReference type="PROSITE" id="PS50158"/>
    </source>
</evidence>
<feature type="domain" description="CCHC-type" evidence="3">
    <location>
        <begin position="55"/>
        <end position="68"/>
    </location>
</feature>
<dbReference type="PROSITE" id="PS50158">
    <property type="entry name" value="ZF_CCHC"/>
    <property type="match status" value="2"/>
</dbReference>
<protein>
    <recommendedName>
        <fullName evidence="3">CCHC-type domain-containing protein</fullName>
    </recommendedName>
</protein>
<feature type="domain" description="CCHC-type" evidence="3">
    <location>
        <begin position="80"/>
        <end position="94"/>
    </location>
</feature>
<comment type="caution">
    <text evidence="4">The sequence shown here is derived from an EMBL/GenBank/DDBJ whole genome shotgun (WGS) entry which is preliminary data.</text>
</comment>
<sequence>MTVEEEAMYVQRNEHERERNKHGRDKNYGRRGFDRGGGDGRGYDHGTESHSYDYYNCGKPGHYARNCKFPKIVKDGANDCYNCGKSGQYTRDCKLPKRVEENTNLVIQEEKVDGIVMMVYEDVVKEEAKVDDIVMITGNGYRQKDKIQAKPDKTEHETESVEKSKVNPVKVKVKDGAEVEELLNGPTRTHQMGRVSPFTIL</sequence>
<dbReference type="Gene3D" id="4.10.60.10">
    <property type="entry name" value="Zinc finger, CCHC-type"/>
    <property type="match status" value="1"/>
</dbReference>
<dbReference type="SMART" id="SM00343">
    <property type="entry name" value="ZnF_C2HC"/>
    <property type="match status" value="2"/>
</dbReference>
<dbReference type="GO" id="GO:0008270">
    <property type="term" value="F:zinc ion binding"/>
    <property type="evidence" value="ECO:0007669"/>
    <property type="project" value="UniProtKB-KW"/>
</dbReference>
<dbReference type="SUPFAM" id="SSF57756">
    <property type="entry name" value="Retrovirus zinc finger-like domains"/>
    <property type="match status" value="1"/>
</dbReference>
<name>A0A699PXW0_TANCI</name>
<dbReference type="EMBL" id="BKCJ010967009">
    <property type="protein sequence ID" value="GFC55880.1"/>
    <property type="molecule type" value="Genomic_DNA"/>
</dbReference>
<reference evidence="4" key="1">
    <citation type="journal article" date="2019" name="Sci. Rep.">
        <title>Draft genome of Tanacetum cinerariifolium, the natural source of mosquito coil.</title>
        <authorList>
            <person name="Yamashiro T."/>
            <person name="Shiraishi A."/>
            <person name="Satake H."/>
            <person name="Nakayama K."/>
        </authorList>
    </citation>
    <scope>NUCLEOTIDE SEQUENCE</scope>
</reference>
<proteinExistence type="predicted"/>
<keyword evidence="1" id="KW-0479">Metal-binding</keyword>